<keyword evidence="1" id="KW-0472">Membrane</keyword>
<dbReference type="AlphaFoldDB" id="A0A381UYL5"/>
<organism evidence="2">
    <name type="scientific">marine metagenome</name>
    <dbReference type="NCBI Taxonomy" id="408172"/>
    <lineage>
        <taxon>unclassified sequences</taxon>
        <taxon>metagenomes</taxon>
        <taxon>ecological metagenomes</taxon>
    </lineage>
</organism>
<reference evidence="2" key="1">
    <citation type="submission" date="2018-05" db="EMBL/GenBank/DDBJ databases">
        <authorList>
            <person name="Lanie J.A."/>
            <person name="Ng W.-L."/>
            <person name="Kazmierczak K.M."/>
            <person name="Andrzejewski T.M."/>
            <person name="Davidsen T.M."/>
            <person name="Wayne K.J."/>
            <person name="Tettelin H."/>
            <person name="Glass J.I."/>
            <person name="Rusch D."/>
            <person name="Podicherti R."/>
            <person name="Tsui H.-C.T."/>
            <person name="Winkler M.E."/>
        </authorList>
    </citation>
    <scope>NUCLEOTIDE SEQUENCE</scope>
</reference>
<feature type="transmembrane region" description="Helical" evidence="1">
    <location>
        <begin position="6"/>
        <end position="29"/>
    </location>
</feature>
<name>A0A381UYL5_9ZZZZ</name>
<protein>
    <submittedName>
        <fullName evidence="2">Uncharacterized protein</fullName>
    </submittedName>
</protein>
<proteinExistence type="predicted"/>
<evidence type="ECO:0000256" key="1">
    <source>
        <dbReference type="SAM" id="Phobius"/>
    </source>
</evidence>
<keyword evidence="1" id="KW-0812">Transmembrane</keyword>
<dbReference type="EMBL" id="UINC01007415">
    <property type="protein sequence ID" value="SVA33185.1"/>
    <property type="molecule type" value="Genomic_DNA"/>
</dbReference>
<evidence type="ECO:0000313" key="2">
    <source>
        <dbReference type="EMBL" id="SVA33185.1"/>
    </source>
</evidence>
<gene>
    <name evidence="2" type="ORF">METZ01_LOCUS86039</name>
</gene>
<sequence>MTESLSIWTTLPGSMIVSGLTLELLWVMFVREPSLGESPLLEITSDAEMPTSVVTMDAESGSFTCMTLIQLGPSGALGVTISWSAAFDVAPNMPVGVSR</sequence>
<keyword evidence="1" id="KW-1133">Transmembrane helix</keyword>
<accession>A0A381UYL5</accession>